<sequence length="1074" mass="120268">MDVLGEEQALQAVLGRAVDLGIDNDGLDFQQLEDYISGENNLPAWESPTLWRKDNRCLPDDGIPAIAYGHNRQMDGNCLPGDIKLNAHLRIQPHLQNGPNTGAQTMYCSVPHNFEHYMRQTPLPDSPPDSGSEPYSPHDGQNLPHIDPKHGHGHVNGMTSLQQPPPMYPQNHGGMNMPLKLPTSTYMNEPPKLNHLPQQQLPPTTMHQVSPPINHPVLPNHYGVGPMNMNNPTHKKRKYSESPNSTINSNMMNNMNGLLSIKQEPPGANFPGNYAGLPDCTEDDYSYDMDASGSFMDSSYQVIKWQLYQTSKWAILTDSELKDLPQITFRVDADKGFNYSTSDESFVCQKKNHFQVTVHMGMHGHAKYVRTPEGVKKIDNFCLHFKGIKMESPTQSIKVEQSQSDRSKKAFNPIRVDLTPEQVTKVTVGRLHFSETTSNNMRKKGKPNPDQRYFMLVVSLHAHCADSNYMVAASNCERIIVRASNPGQFDSDVDVLWQKGHTQESAYHVGKVGVNTDHPEEALTVHGNIRLTGHLMQPSDVRAKENFKEVNSKEQKENVEKIMIYKYNYSEDFAETANLPPNFREDTGVIAQEIREILPDAVQETGDVTLPNGLTIDNFLVVDKDRIFMENVGAVKELCKLTDNLEIRIDELETMNTKLLKLKRYDSLKSTASFKSCSSISTVSSSQPQQPTKKSSNQSSTTSSSSSNTRHHHHHHSKSKRSCSRHQPPVQSNMCSNRFIQITIIILILIMAFCLVAITTLYIIERHKTPSSGTPNLQAQYHHTFLPGPTLPTTAKTRQFIPTAPESKATQSQDKPTSATSVLPPTRRPIISAYPVCGGECEQLCCPSPFADDQPTLRMLALPVNIDVNNSGQGEEVPDIPGRKAVVIDLPTDDNGQKVINNNDSQNPPYHVINNSPNVVRYRVRRSTDTTTATIKIKELNFTIGNEYCSPGSCSSHNYTYFARLSPYFGYGTVTLQFLLTSQAQVMMCNNYTKGACPTTQEQISSTSQQSQFGQTLEWPVSIGQNFITQFKFRISQDNNHQLCSLPNTDASTSTYIEYNIHFTRTCSRAEEEK</sequence>
<gene>
    <name evidence="13" type="ORF">SNE40_002383</name>
</gene>
<dbReference type="Proteomes" id="UP001347796">
    <property type="component" value="Unassembled WGS sequence"/>
</dbReference>
<dbReference type="Pfam" id="PF13887">
    <property type="entry name" value="MYRF_ICA"/>
    <property type="match status" value="1"/>
</dbReference>
<dbReference type="InterPro" id="IPR051577">
    <property type="entry name" value="MRF-like"/>
</dbReference>
<comment type="caution">
    <text evidence="13">The sequence shown here is derived from an EMBL/GenBank/DDBJ whole genome shotgun (WGS) entry which is preliminary data.</text>
</comment>
<dbReference type="GO" id="GO:0043565">
    <property type="term" value="F:sequence-specific DNA binding"/>
    <property type="evidence" value="ECO:0007669"/>
    <property type="project" value="TreeGrafter"/>
</dbReference>
<dbReference type="GO" id="GO:0045893">
    <property type="term" value="P:positive regulation of DNA-templated transcription"/>
    <property type="evidence" value="ECO:0007669"/>
    <property type="project" value="TreeGrafter"/>
</dbReference>
<evidence type="ECO:0000256" key="4">
    <source>
        <dbReference type="ARBA" id="ARBA00022989"/>
    </source>
</evidence>
<keyword evidence="8" id="KW-0175">Coiled coil</keyword>
<dbReference type="InterPro" id="IPR008967">
    <property type="entry name" value="p53-like_TF_DNA-bd_sf"/>
</dbReference>
<evidence type="ECO:0000256" key="9">
    <source>
        <dbReference type="SAM" id="MobiDB-lite"/>
    </source>
</evidence>
<feature type="transmembrane region" description="Helical" evidence="10">
    <location>
        <begin position="739"/>
        <end position="764"/>
    </location>
</feature>
<evidence type="ECO:0000256" key="3">
    <source>
        <dbReference type="ARBA" id="ARBA00022692"/>
    </source>
</evidence>
<dbReference type="GO" id="GO:0005634">
    <property type="term" value="C:nucleus"/>
    <property type="evidence" value="ECO:0007669"/>
    <property type="project" value="TreeGrafter"/>
</dbReference>
<organism evidence="13 14">
    <name type="scientific">Patella caerulea</name>
    <name type="common">Rayed Mediterranean limpet</name>
    <dbReference type="NCBI Taxonomy" id="87958"/>
    <lineage>
        <taxon>Eukaryota</taxon>
        <taxon>Metazoa</taxon>
        <taxon>Spiralia</taxon>
        <taxon>Lophotrochozoa</taxon>
        <taxon>Mollusca</taxon>
        <taxon>Gastropoda</taxon>
        <taxon>Patellogastropoda</taxon>
        <taxon>Patelloidea</taxon>
        <taxon>Patellidae</taxon>
        <taxon>Patella</taxon>
    </lineage>
</organism>
<evidence type="ECO:0000313" key="14">
    <source>
        <dbReference type="Proteomes" id="UP001347796"/>
    </source>
</evidence>
<accession>A0AAN8K5Y2</accession>
<evidence type="ECO:0000256" key="1">
    <source>
        <dbReference type="ARBA" id="ARBA00004167"/>
    </source>
</evidence>
<keyword evidence="6 10" id="KW-0472">Membrane</keyword>
<reference evidence="13 14" key="1">
    <citation type="submission" date="2024-01" db="EMBL/GenBank/DDBJ databases">
        <title>The genome of the rayed Mediterranean limpet Patella caerulea (Linnaeus, 1758).</title>
        <authorList>
            <person name="Anh-Thu Weber A."/>
            <person name="Halstead-Nussloch G."/>
        </authorList>
    </citation>
    <scope>NUCLEOTIDE SEQUENCE [LARGE SCALE GENOMIC DNA]</scope>
    <source>
        <strain evidence="13">AATW-2023a</strain>
        <tissue evidence="13">Whole specimen</tissue>
    </source>
</reference>
<feature type="region of interest" description="Disordered" evidence="9">
    <location>
        <begin position="803"/>
        <end position="824"/>
    </location>
</feature>
<name>A0AAN8K5Y2_PATCE</name>
<comment type="subcellular location">
    <subcellularLocation>
        <location evidence="1">Membrane</location>
        <topology evidence="1">Single-pass membrane protein</topology>
    </subcellularLocation>
</comment>
<dbReference type="AlphaFoldDB" id="A0AAN8K5Y2"/>
<feature type="domain" description="NDT80" evidence="11">
    <location>
        <begin position="212"/>
        <end position="493"/>
    </location>
</feature>
<evidence type="ECO:0000259" key="12">
    <source>
        <dbReference type="PROSITE" id="PS51688"/>
    </source>
</evidence>
<feature type="compositionally biased region" description="Polar residues" evidence="9">
    <location>
        <begin position="808"/>
        <end position="823"/>
    </location>
</feature>
<evidence type="ECO:0000313" key="13">
    <source>
        <dbReference type="EMBL" id="KAK6190537.1"/>
    </source>
</evidence>
<dbReference type="InterPro" id="IPR024061">
    <property type="entry name" value="NDT80_DNA-bd_dom"/>
</dbReference>
<comment type="similarity">
    <text evidence="2">Belongs to the MRF family.</text>
</comment>
<dbReference type="GO" id="GO:0016540">
    <property type="term" value="P:protein autoprocessing"/>
    <property type="evidence" value="ECO:0007669"/>
    <property type="project" value="InterPro"/>
</dbReference>
<feature type="domain" description="Peptidase S74" evidence="12">
    <location>
        <begin position="539"/>
        <end position="649"/>
    </location>
</feature>
<dbReference type="FunFam" id="2.60.40.1390:FF:000004">
    <property type="entry name" value="Myelin regulatory factor"/>
    <property type="match status" value="1"/>
</dbReference>
<evidence type="ECO:0000256" key="7">
    <source>
        <dbReference type="PROSITE-ProRule" id="PRU00850"/>
    </source>
</evidence>
<keyword evidence="3 10" id="KW-0812">Transmembrane</keyword>
<dbReference type="EMBL" id="JAZGQO010000002">
    <property type="protein sequence ID" value="KAK6190537.1"/>
    <property type="molecule type" value="Genomic_DNA"/>
</dbReference>
<evidence type="ECO:0008006" key="15">
    <source>
        <dbReference type="Google" id="ProtNLM"/>
    </source>
</evidence>
<dbReference type="Pfam" id="PF05224">
    <property type="entry name" value="NDT80_PhoG"/>
    <property type="match status" value="1"/>
</dbReference>
<keyword evidence="5 7" id="KW-0238">DNA-binding</keyword>
<evidence type="ECO:0000256" key="8">
    <source>
        <dbReference type="SAM" id="Coils"/>
    </source>
</evidence>
<dbReference type="InterPro" id="IPR030392">
    <property type="entry name" value="S74_ICA"/>
</dbReference>
<dbReference type="GO" id="GO:0003700">
    <property type="term" value="F:DNA-binding transcription factor activity"/>
    <property type="evidence" value="ECO:0007669"/>
    <property type="project" value="UniProtKB-UniRule"/>
</dbReference>
<evidence type="ECO:0000256" key="5">
    <source>
        <dbReference type="ARBA" id="ARBA00023125"/>
    </source>
</evidence>
<feature type="region of interest" description="Disordered" evidence="9">
    <location>
        <begin position="681"/>
        <end position="730"/>
    </location>
</feature>
<feature type="compositionally biased region" description="Low complexity" evidence="9">
    <location>
        <begin position="681"/>
        <end position="708"/>
    </location>
</feature>
<dbReference type="Pfam" id="PF13888">
    <property type="entry name" value="MRF_C2"/>
    <property type="match status" value="1"/>
</dbReference>
<dbReference type="PANTHER" id="PTHR13029:SF18">
    <property type="entry name" value="MYELIN REGULATORY FACTOR HOMOLOG 1"/>
    <property type="match status" value="1"/>
</dbReference>
<dbReference type="InterPro" id="IPR025719">
    <property type="entry name" value="MYRF_C2"/>
</dbReference>
<dbReference type="InterPro" id="IPR037141">
    <property type="entry name" value="NDT80_DNA-bd_dom_sf"/>
</dbReference>
<feature type="region of interest" description="Disordered" evidence="9">
    <location>
        <begin position="117"/>
        <end position="161"/>
    </location>
</feature>
<feature type="DNA-binding region" description="NDT80" evidence="7">
    <location>
        <begin position="212"/>
        <end position="493"/>
    </location>
</feature>
<dbReference type="InterPro" id="IPR026932">
    <property type="entry name" value="MYRF_ICA"/>
</dbReference>
<dbReference type="Pfam" id="PF13884">
    <property type="entry name" value="Peptidase_S74"/>
    <property type="match status" value="1"/>
</dbReference>
<keyword evidence="4 10" id="KW-1133">Transmembrane helix</keyword>
<evidence type="ECO:0000256" key="6">
    <source>
        <dbReference type="ARBA" id="ARBA00023136"/>
    </source>
</evidence>
<dbReference type="CDD" id="cd10144">
    <property type="entry name" value="Peptidase_S74_CIMCD"/>
    <property type="match status" value="1"/>
</dbReference>
<evidence type="ECO:0000256" key="10">
    <source>
        <dbReference type="SAM" id="Phobius"/>
    </source>
</evidence>
<evidence type="ECO:0000259" key="11">
    <source>
        <dbReference type="PROSITE" id="PS51517"/>
    </source>
</evidence>
<dbReference type="Gene3D" id="2.60.40.1390">
    <property type="entry name" value="NDT80 DNA-binding domain"/>
    <property type="match status" value="1"/>
</dbReference>
<feature type="compositionally biased region" description="Basic residues" evidence="9">
    <location>
        <begin position="709"/>
        <end position="724"/>
    </location>
</feature>
<dbReference type="GO" id="GO:0005789">
    <property type="term" value="C:endoplasmic reticulum membrane"/>
    <property type="evidence" value="ECO:0007669"/>
    <property type="project" value="TreeGrafter"/>
</dbReference>
<dbReference type="PROSITE" id="PS51688">
    <property type="entry name" value="ICA"/>
    <property type="match status" value="1"/>
</dbReference>
<dbReference type="PROSITE" id="PS51517">
    <property type="entry name" value="NDT80"/>
    <property type="match status" value="1"/>
</dbReference>
<dbReference type="SUPFAM" id="SSF49417">
    <property type="entry name" value="p53-like transcription factors"/>
    <property type="match status" value="1"/>
</dbReference>
<evidence type="ECO:0000256" key="2">
    <source>
        <dbReference type="ARBA" id="ARBA00008221"/>
    </source>
</evidence>
<protein>
    <recommendedName>
        <fullName evidence="15">Myelin regulatory factor</fullName>
    </recommendedName>
</protein>
<proteinExistence type="inferred from homology"/>
<dbReference type="PANTHER" id="PTHR13029">
    <property type="match status" value="1"/>
</dbReference>
<feature type="coiled-coil region" evidence="8">
    <location>
        <begin position="635"/>
        <end position="662"/>
    </location>
</feature>
<keyword evidence="14" id="KW-1185">Reference proteome</keyword>